<dbReference type="InterPro" id="IPR020449">
    <property type="entry name" value="Tscrpt_reg_AraC-type_HTH"/>
</dbReference>
<dbReference type="RefSeq" id="WP_303283016.1">
    <property type="nucleotide sequence ID" value="NZ_BAABCZ010000009.1"/>
</dbReference>
<evidence type="ECO:0000256" key="2">
    <source>
        <dbReference type="ARBA" id="ARBA00023125"/>
    </source>
</evidence>
<proteinExistence type="predicted"/>
<dbReference type="SUPFAM" id="SSF46689">
    <property type="entry name" value="Homeodomain-like"/>
    <property type="match status" value="2"/>
</dbReference>
<dbReference type="EMBL" id="JAUOEM010000004">
    <property type="protein sequence ID" value="MDO5988399.1"/>
    <property type="molecule type" value="Genomic_DNA"/>
</dbReference>
<dbReference type="SMART" id="SM00342">
    <property type="entry name" value="HTH_ARAC"/>
    <property type="match status" value="1"/>
</dbReference>
<evidence type="ECO:0000259" key="4">
    <source>
        <dbReference type="PROSITE" id="PS01124"/>
    </source>
</evidence>
<sequence>MKTIKEITPLKSSAPFVILRHKNAKFDYSIHYHNEFELNLITNFKGKKVVGDAIEKCESVDLTLLGPDLKHIWKSDEEVSNANVTTIQFQEQFLPPKILDYKIFKDIRALLELSKRGISIQNPTKTKIVKKISKLKDTDHFGSFLLFLEILHDLSKSEDKKILSSAAGNNLNQKSESRRITIVTKYIENNYHKQIKLSTLAEMINMSESAFSHYFKKRTGQSFIKYLLEHRLSIVTNLLSETNSPISEISYMTGFTTLSNFNRSFKKKHGVSPKQFRTNYINQIKR</sequence>
<dbReference type="PROSITE" id="PS01124">
    <property type="entry name" value="HTH_ARAC_FAMILY_2"/>
    <property type="match status" value="1"/>
</dbReference>
<protein>
    <submittedName>
        <fullName evidence="5">AraC family transcriptional regulator</fullName>
    </submittedName>
</protein>
<dbReference type="PANTHER" id="PTHR43280:SF27">
    <property type="entry name" value="TRANSCRIPTIONAL REGULATOR MTLR"/>
    <property type="match status" value="1"/>
</dbReference>
<organism evidence="5 6">
    <name type="scientific">Flavivirga amylovorans</name>
    <dbReference type="NCBI Taxonomy" id="870486"/>
    <lineage>
        <taxon>Bacteria</taxon>
        <taxon>Pseudomonadati</taxon>
        <taxon>Bacteroidota</taxon>
        <taxon>Flavobacteriia</taxon>
        <taxon>Flavobacteriales</taxon>
        <taxon>Flavobacteriaceae</taxon>
        <taxon>Flavivirga</taxon>
    </lineage>
</organism>
<evidence type="ECO:0000313" key="5">
    <source>
        <dbReference type="EMBL" id="MDO5988399.1"/>
    </source>
</evidence>
<keyword evidence="1" id="KW-0805">Transcription regulation</keyword>
<accession>A0ABT8X372</accession>
<evidence type="ECO:0000256" key="1">
    <source>
        <dbReference type="ARBA" id="ARBA00023015"/>
    </source>
</evidence>
<evidence type="ECO:0000313" key="6">
    <source>
        <dbReference type="Proteomes" id="UP001176891"/>
    </source>
</evidence>
<dbReference type="Proteomes" id="UP001176891">
    <property type="component" value="Unassembled WGS sequence"/>
</dbReference>
<dbReference type="PANTHER" id="PTHR43280">
    <property type="entry name" value="ARAC-FAMILY TRANSCRIPTIONAL REGULATOR"/>
    <property type="match status" value="1"/>
</dbReference>
<feature type="domain" description="HTH araC/xylS-type" evidence="4">
    <location>
        <begin position="181"/>
        <end position="279"/>
    </location>
</feature>
<dbReference type="PRINTS" id="PR00032">
    <property type="entry name" value="HTHARAC"/>
</dbReference>
<reference evidence="5" key="1">
    <citation type="submission" date="2023-07" db="EMBL/GenBank/DDBJ databases">
        <title>Two novel species in the genus Flavivirga.</title>
        <authorList>
            <person name="Kwon K."/>
        </authorList>
    </citation>
    <scope>NUCLEOTIDE SEQUENCE</scope>
    <source>
        <strain evidence="5">KACC 14157</strain>
    </source>
</reference>
<keyword evidence="3" id="KW-0804">Transcription</keyword>
<gene>
    <name evidence="5" type="ORF">Q4Q39_13385</name>
</gene>
<dbReference type="InterPro" id="IPR009057">
    <property type="entry name" value="Homeodomain-like_sf"/>
</dbReference>
<name>A0ABT8X372_9FLAO</name>
<dbReference type="InterPro" id="IPR018062">
    <property type="entry name" value="HTH_AraC-typ_CS"/>
</dbReference>
<dbReference type="InterPro" id="IPR018060">
    <property type="entry name" value="HTH_AraC"/>
</dbReference>
<keyword evidence="2" id="KW-0238">DNA-binding</keyword>
<evidence type="ECO:0000256" key="3">
    <source>
        <dbReference type="ARBA" id="ARBA00023163"/>
    </source>
</evidence>
<comment type="caution">
    <text evidence="5">The sequence shown here is derived from an EMBL/GenBank/DDBJ whole genome shotgun (WGS) entry which is preliminary data.</text>
</comment>
<dbReference type="Pfam" id="PF12833">
    <property type="entry name" value="HTH_18"/>
    <property type="match status" value="1"/>
</dbReference>
<keyword evidence="6" id="KW-1185">Reference proteome</keyword>
<dbReference type="Gene3D" id="1.10.10.60">
    <property type="entry name" value="Homeodomain-like"/>
    <property type="match status" value="2"/>
</dbReference>
<dbReference type="PROSITE" id="PS00041">
    <property type="entry name" value="HTH_ARAC_FAMILY_1"/>
    <property type="match status" value="1"/>
</dbReference>